<name>A0A5C8IIE8_9BACT</name>
<dbReference type="InterPro" id="IPR029261">
    <property type="entry name" value="Transposase_Znf"/>
</dbReference>
<comment type="caution">
    <text evidence="2">The sequence shown here is derived from an EMBL/GenBank/DDBJ whole genome shotgun (WGS) entry which is preliminary data.</text>
</comment>
<proteinExistence type="predicted"/>
<dbReference type="RefSeq" id="WP_147924303.1">
    <property type="nucleotide sequence ID" value="NZ_VRTY01000200.1"/>
</dbReference>
<dbReference type="Pfam" id="PF14690">
    <property type="entry name" value="Zn_ribbon_ISL3"/>
    <property type="match status" value="1"/>
</dbReference>
<dbReference type="AlphaFoldDB" id="A0A5C8IIE8"/>
<feature type="domain" description="Transposase IS204/IS1001/IS1096/IS1165 zinc-finger" evidence="1">
    <location>
        <begin position="35"/>
        <end position="77"/>
    </location>
</feature>
<keyword evidence="3" id="KW-1185">Reference proteome</keyword>
<evidence type="ECO:0000313" key="2">
    <source>
        <dbReference type="EMBL" id="TXK20080.1"/>
    </source>
</evidence>
<gene>
    <name evidence="2" type="ORF">FVR03_23995</name>
</gene>
<dbReference type="EMBL" id="VRTY01000200">
    <property type="protein sequence ID" value="TXK20080.1"/>
    <property type="molecule type" value="Genomic_DNA"/>
</dbReference>
<sequence length="91" mass="9965">METALLLPAEFEVLDTCVSEASVTMCLIFTAPVGYCPVCGAPSSHVHSLYQRSVRDLSMSGKKVTLLLCCRKFFCEQGSCPRKIFAQQEVG</sequence>
<accession>A0A5C8IIE8</accession>
<evidence type="ECO:0000313" key="3">
    <source>
        <dbReference type="Proteomes" id="UP000321926"/>
    </source>
</evidence>
<dbReference type="OrthoDB" id="982635at2"/>
<reference evidence="2 3" key="1">
    <citation type="submission" date="2019-08" db="EMBL/GenBank/DDBJ databases">
        <authorList>
            <person name="Shi S."/>
        </authorList>
    </citation>
    <scope>NUCLEOTIDE SEQUENCE [LARGE SCALE GENOMIC DNA]</scope>
    <source>
        <strain evidence="2 3">GY10130</strain>
    </source>
</reference>
<protein>
    <submittedName>
        <fullName evidence="2">Transposase family protein</fullName>
    </submittedName>
</protein>
<organism evidence="2 3">
    <name type="scientific">Pontibacter qinzhouensis</name>
    <dbReference type="NCBI Taxonomy" id="2603253"/>
    <lineage>
        <taxon>Bacteria</taxon>
        <taxon>Pseudomonadati</taxon>
        <taxon>Bacteroidota</taxon>
        <taxon>Cytophagia</taxon>
        <taxon>Cytophagales</taxon>
        <taxon>Hymenobacteraceae</taxon>
        <taxon>Pontibacter</taxon>
    </lineage>
</organism>
<dbReference type="Proteomes" id="UP000321926">
    <property type="component" value="Unassembled WGS sequence"/>
</dbReference>
<evidence type="ECO:0000259" key="1">
    <source>
        <dbReference type="Pfam" id="PF14690"/>
    </source>
</evidence>